<sequence>MQVQRLRYDAMTVGSTMEHRSHFAAVAGITDNFPFQNGYSKPRRELPHNPISGKTLSPAACSIRATLLGSSPRHTTKGGEQKQGGGERPKAHSPGAFIPKLSRTTADRKSNISLRNGRPICEPPSTGSGPPVVFRSQCPLKKQHDGGPGGRPPKIWRLATDAEAGDASRRASLSSPWPCQKSLPPICGAGRTYQAGRYTVPPHLNVAHGGPAGARRKRSHHLRAALLPRKPSPNSPRCFVSALRRSGRVFRNAHYPPPLGGRLRCCGSGGWCRVFLNFGFQRVMGREVFKEPNARIPILLSSPAAVSKMKTQSAECRLTNRRPPSFSKDLQQSSRRRRRNLAIRGKQPA</sequence>
<dbReference type="EMBL" id="JABSTU010000005">
    <property type="protein sequence ID" value="KAH8029945.1"/>
    <property type="molecule type" value="Genomic_DNA"/>
</dbReference>
<organism evidence="2 3">
    <name type="scientific">Rhipicephalus microplus</name>
    <name type="common">Cattle tick</name>
    <name type="synonym">Boophilus microplus</name>
    <dbReference type="NCBI Taxonomy" id="6941"/>
    <lineage>
        <taxon>Eukaryota</taxon>
        <taxon>Metazoa</taxon>
        <taxon>Ecdysozoa</taxon>
        <taxon>Arthropoda</taxon>
        <taxon>Chelicerata</taxon>
        <taxon>Arachnida</taxon>
        <taxon>Acari</taxon>
        <taxon>Parasitiformes</taxon>
        <taxon>Ixodida</taxon>
        <taxon>Ixodoidea</taxon>
        <taxon>Ixodidae</taxon>
        <taxon>Rhipicephalinae</taxon>
        <taxon>Rhipicephalus</taxon>
        <taxon>Boophilus</taxon>
    </lineage>
</organism>
<gene>
    <name evidence="2" type="ORF">HPB51_005963</name>
</gene>
<accession>A0A9J6E754</accession>
<feature type="compositionally biased region" description="Basic and acidic residues" evidence="1">
    <location>
        <begin position="77"/>
        <end position="90"/>
    </location>
</feature>
<feature type="region of interest" description="Disordered" evidence="1">
    <location>
        <begin position="66"/>
        <end position="131"/>
    </location>
</feature>
<proteinExistence type="predicted"/>
<evidence type="ECO:0000313" key="2">
    <source>
        <dbReference type="EMBL" id="KAH8029945.1"/>
    </source>
</evidence>
<protein>
    <submittedName>
        <fullName evidence="2">Uncharacterized protein</fullName>
    </submittedName>
</protein>
<dbReference type="Proteomes" id="UP000821866">
    <property type="component" value="Chromosome 3"/>
</dbReference>
<evidence type="ECO:0000256" key="1">
    <source>
        <dbReference type="SAM" id="MobiDB-lite"/>
    </source>
</evidence>
<keyword evidence="3" id="KW-1185">Reference proteome</keyword>
<feature type="region of interest" description="Disordered" evidence="1">
    <location>
        <begin position="319"/>
        <end position="349"/>
    </location>
</feature>
<name>A0A9J6E754_RHIMP</name>
<dbReference type="AlphaFoldDB" id="A0A9J6E754"/>
<reference evidence="2" key="2">
    <citation type="submission" date="2021-09" db="EMBL/GenBank/DDBJ databases">
        <authorList>
            <person name="Jia N."/>
            <person name="Wang J."/>
            <person name="Shi W."/>
            <person name="Du L."/>
            <person name="Sun Y."/>
            <person name="Zhan W."/>
            <person name="Jiang J."/>
            <person name="Wang Q."/>
            <person name="Zhang B."/>
            <person name="Ji P."/>
            <person name="Sakyi L.B."/>
            <person name="Cui X."/>
            <person name="Yuan T."/>
            <person name="Jiang B."/>
            <person name="Yang W."/>
            <person name="Lam T.T.-Y."/>
            <person name="Chang Q."/>
            <person name="Ding S."/>
            <person name="Wang X."/>
            <person name="Zhu J."/>
            <person name="Ruan X."/>
            <person name="Zhao L."/>
            <person name="Wei J."/>
            <person name="Que T."/>
            <person name="Du C."/>
            <person name="Cheng J."/>
            <person name="Dai P."/>
            <person name="Han X."/>
            <person name="Huang E."/>
            <person name="Gao Y."/>
            <person name="Liu J."/>
            <person name="Shao H."/>
            <person name="Ye R."/>
            <person name="Li L."/>
            <person name="Wei W."/>
            <person name="Wang X."/>
            <person name="Wang C."/>
            <person name="Huo Q."/>
            <person name="Li W."/>
            <person name="Guo W."/>
            <person name="Chen H."/>
            <person name="Chen S."/>
            <person name="Zhou L."/>
            <person name="Zhou L."/>
            <person name="Ni X."/>
            <person name="Tian J."/>
            <person name="Zhou Y."/>
            <person name="Sheng Y."/>
            <person name="Liu T."/>
            <person name="Pan Y."/>
            <person name="Xia L."/>
            <person name="Li J."/>
            <person name="Zhao F."/>
            <person name="Cao W."/>
        </authorList>
    </citation>
    <scope>NUCLEOTIDE SEQUENCE</scope>
    <source>
        <strain evidence="2">Rmic-2018</strain>
        <tissue evidence="2">Larvae</tissue>
    </source>
</reference>
<reference evidence="2" key="1">
    <citation type="journal article" date="2020" name="Cell">
        <title>Large-Scale Comparative Analyses of Tick Genomes Elucidate Their Genetic Diversity and Vector Capacities.</title>
        <authorList>
            <consortium name="Tick Genome and Microbiome Consortium (TIGMIC)"/>
            <person name="Jia N."/>
            <person name="Wang J."/>
            <person name="Shi W."/>
            <person name="Du L."/>
            <person name="Sun Y."/>
            <person name="Zhan W."/>
            <person name="Jiang J.F."/>
            <person name="Wang Q."/>
            <person name="Zhang B."/>
            <person name="Ji P."/>
            <person name="Bell-Sakyi L."/>
            <person name="Cui X.M."/>
            <person name="Yuan T.T."/>
            <person name="Jiang B.G."/>
            <person name="Yang W.F."/>
            <person name="Lam T.T."/>
            <person name="Chang Q.C."/>
            <person name="Ding S.J."/>
            <person name="Wang X.J."/>
            <person name="Zhu J.G."/>
            <person name="Ruan X.D."/>
            <person name="Zhao L."/>
            <person name="Wei J.T."/>
            <person name="Ye R.Z."/>
            <person name="Que T.C."/>
            <person name="Du C.H."/>
            <person name="Zhou Y.H."/>
            <person name="Cheng J.X."/>
            <person name="Dai P.F."/>
            <person name="Guo W.B."/>
            <person name="Han X.H."/>
            <person name="Huang E.J."/>
            <person name="Li L.F."/>
            <person name="Wei W."/>
            <person name="Gao Y.C."/>
            <person name="Liu J.Z."/>
            <person name="Shao H.Z."/>
            <person name="Wang X."/>
            <person name="Wang C.C."/>
            <person name="Yang T.C."/>
            <person name="Huo Q.B."/>
            <person name="Li W."/>
            <person name="Chen H.Y."/>
            <person name="Chen S.E."/>
            <person name="Zhou L.G."/>
            <person name="Ni X.B."/>
            <person name="Tian J.H."/>
            <person name="Sheng Y."/>
            <person name="Liu T."/>
            <person name="Pan Y.S."/>
            <person name="Xia L.Y."/>
            <person name="Li J."/>
            <person name="Zhao F."/>
            <person name="Cao W.C."/>
        </authorList>
    </citation>
    <scope>NUCLEOTIDE SEQUENCE</scope>
    <source>
        <strain evidence="2">Rmic-2018</strain>
    </source>
</reference>
<comment type="caution">
    <text evidence="2">The sequence shown here is derived from an EMBL/GenBank/DDBJ whole genome shotgun (WGS) entry which is preliminary data.</text>
</comment>
<evidence type="ECO:0000313" key="3">
    <source>
        <dbReference type="Proteomes" id="UP000821866"/>
    </source>
</evidence>